<dbReference type="Proteomes" id="UP000308600">
    <property type="component" value="Unassembled WGS sequence"/>
</dbReference>
<proteinExistence type="predicted"/>
<sequence length="77" mass="8049">MKSSAFVVAALVTRSLAHGGVTYVLMVHTTRVWGPADVLKALVVTSTIPPALADGQYPPILPECAQLIVTDTTETAS</sequence>
<reference evidence="1 2" key="1">
    <citation type="journal article" date="2019" name="Nat. Ecol. Evol.">
        <title>Megaphylogeny resolves global patterns of mushroom evolution.</title>
        <authorList>
            <person name="Varga T."/>
            <person name="Krizsan K."/>
            <person name="Foldi C."/>
            <person name="Dima B."/>
            <person name="Sanchez-Garcia M."/>
            <person name="Sanchez-Ramirez S."/>
            <person name="Szollosi G.J."/>
            <person name="Szarkandi J.G."/>
            <person name="Papp V."/>
            <person name="Albert L."/>
            <person name="Andreopoulos W."/>
            <person name="Angelini C."/>
            <person name="Antonin V."/>
            <person name="Barry K.W."/>
            <person name="Bougher N.L."/>
            <person name="Buchanan P."/>
            <person name="Buyck B."/>
            <person name="Bense V."/>
            <person name="Catcheside P."/>
            <person name="Chovatia M."/>
            <person name="Cooper J."/>
            <person name="Damon W."/>
            <person name="Desjardin D."/>
            <person name="Finy P."/>
            <person name="Geml J."/>
            <person name="Haridas S."/>
            <person name="Hughes K."/>
            <person name="Justo A."/>
            <person name="Karasinski D."/>
            <person name="Kautmanova I."/>
            <person name="Kiss B."/>
            <person name="Kocsube S."/>
            <person name="Kotiranta H."/>
            <person name="LaButti K.M."/>
            <person name="Lechner B.E."/>
            <person name="Liimatainen K."/>
            <person name="Lipzen A."/>
            <person name="Lukacs Z."/>
            <person name="Mihaltcheva S."/>
            <person name="Morgado L.N."/>
            <person name="Niskanen T."/>
            <person name="Noordeloos M.E."/>
            <person name="Ohm R.A."/>
            <person name="Ortiz-Santana B."/>
            <person name="Ovrebo C."/>
            <person name="Racz N."/>
            <person name="Riley R."/>
            <person name="Savchenko A."/>
            <person name="Shiryaev A."/>
            <person name="Soop K."/>
            <person name="Spirin V."/>
            <person name="Szebenyi C."/>
            <person name="Tomsovsky M."/>
            <person name="Tulloss R.E."/>
            <person name="Uehling J."/>
            <person name="Grigoriev I.V."/>
            <person name="Vagvolgyi C."/>
            <person name="Papp T."/>
            <person name="Martin F.M."/>
            <person name="Miettinen O."/>
            <person name="Hibbett D.S."/>
            <person name="Nagy L.G."/>
        </authorList>
    </citation>
    <scope>NUCLEOTIDE SEQUENCE [LARGE SCALE GENOMIC DNA]</scope>
    <source>
        <strain evidence="1 2">NL-1719</strain>
    </source>
</reference>
<dbReference type="EMBL" id="ML208283">
    <property type="protein sequence ID" value="TFK72647.1"/>
    <property type="molecule type" value="Genomic_DNA"/>
</dbReference>
<accession>A0ACD3B437</accession>
<evidence type="ECO:0000313" key="2">
    <source>
        <dbReference type="Proteomes" id="UP000308600"/>
    </source>
</evidence>
<organism evidence="1 2">
    <name type="scientific">Pluteus cervinus</name>
    <dbReference type="NCBI Taxonomy" id="181527"/>
    <lineage>
        <taxon>Eukaryota</taxon>
        <taxon>Fungi</taxon>
        <taxon>Dikarya</taxon>
        <taxon>Basidiomycota</taxon>
        <taxon>Agaricomycotina</taxon>
        <taxon>Agaricomycetes</taxon>
        <taxon>Agaricomycetidae</taxon>
        <taxon>Agaricales</taxon>
        <taxon>Pluteineae</taxon>
        <taxon>Pluteaceae</taxon>
        <taxon>Pluteus</taxon>
    </lineage>
</organism>
<name>A0ACD3B437_9AGAR</name>
<evidence type="ECO:0000313" key="1">
    <source>
        <dbReference type="EMBL" id="TFK72647.1"/>
    </source>
</evidence>
<keyword evidence="2" id="KW-1185">Reference proteome</keyword>
<gene>
    <name evidence="1" type="ORF">BDN72DRAFT_894627</name>
</gene>
<protein>
    <submittedName>
        <fullName evidence="1">Uncharacterized protein</fullName>
    </submittedName>
</protein>